<gene>
    <name evidence="2" type="ORF">IRY55_08790</name>
</gene>
<keyword evidence="1" id="KW-0812">Transmembrane</keyword>
<feature type="transmembrane region" description="Helical" evidence="1">
    <location>
        <begin position="30"/>
        <end position="54"/>
    </location>
</feature>
<reference evidence="2" key="1">
    <citation type="submission" date="2020-11" db="EMBL/GenBank/DDBJ databases">
        <title>Multidrug resistant novel bacterium Savagea serpentis sp. nov., isolated from the scats of a vine snake (Ahaetulla nasuta).</title>
        <authorList>
            <person name="Venkata Ramana V."/>
            <person name="Vikas Patil S."/>
            <person name="Yogita Lugani V."/>
        </authorList>
    </citation>
    <scope>NUCLEOTIDE SEQUENCE</scope>
    <source>
        <strain evidence="2">SN6</strain>
    </source>
</reference>
<sequence>MRSLPFMRILLLVGLGIVLAFTFESLGLPTYVTIGAIFLVFMIISVSWPFYIIYKTDNLKLVDRYMKNNAKRPIFNYSYQLAHGTDEDVISALHTMLERFPQPEMQMVYKGNLAIFKKDADALQAHAESLSPSEYRVYFLLIAHAMRGEFAEARQYEAKLTSPWTRFSAASLIAHYEGDEATAEQQFQQLMNVTHGMQKYTLYHSFQRLNA</sequence>
<protein>
    <recommendedName>
        <fullName evidence="4">Tetratricopeptide repeat protein</fullName>
    </recommendedName>
</protein>
<evidence type="ECO:0008006" key="4">
    <source>
        <dbReference type="Google" id="ProtNLM"/>
    </source>
</evidence>
<evidence type="ECO:0000313" key="3">
    <source>
        <dbReference type="Proteomes" id="UP000622653"/>
    </source>
</evidence>
<keyword evidence="3" id="KW-1185">Reference proteome</keyword>
<name>A0A8J7KCG7_9BACL</name>
<proteinExistence type="predicted"/>
<comment type="caution">
    <text evidence="2">The sequence shown here is derived from an EMBL/GenBank/DDBJ whole genome shotgun (WGS) entry which is preliminary data.</text>
</comment>
<dbReference type="RefSeq" id="WP_194562940.1">
    <property type="nucleotide sequence ID" value="NZ_JADKPV010000004.1"/>
</dbReference>
<keyword evidence="1" id="KW-0472">Membrane</keyword>
<dbReference type="EMBL" id="JADKPV010000004">
    <property type="protein sequence ID" value="MBF4501457.1"/>
    <property type="molecule type" value="Genomic_DNA"/>
</dbReference>
<dbReference type="AlphaFoldDB" id="A0A8J7KCG7"/>
<evidence type="ECO:0000256" key="1">
    <source>
        <dbReference type="SAM" id="Phobius"/>
    </source>
</evidence>
<organism evidence="2 3">
    <name type="scientific">Savagea serpentis</name>
    <dbReference type="NCBI Taxonomy" id="2785297"/>
    <lineage>
        <taxon>Bacteria</taxon>
        <taxon>Bacillati</taxon>
        <taxon>Bacillota</taxon>
        <taxon>Bacilli</taxon>
        <taxon>Bacillales</taxon>
        <taxon>Caryophanaceae</taxon>
        <taxon>Savagea</taxon>
    </lineage>
</organism>
<evidence type="ECO:0000313" key="2">
    <source>
        <dbReference type="EMBL" id="MBF4501457.1"/>
    </source>
</evidence>
<dbReference type="Proteomes" id="UP000622653">
    <property type="component" value="Unassembled WGS sequence"/>
</dbReference>
<keyword evidence="1" id="KW-1133">Transmembrane helix</keyword>
<accession>A0A8J7KCG7</accession>